<organism evidence="4 5">
    <name type="scientific">Carpinus fangiana</name>
    <dbReference type="NCBI Taxonomy" id="176857"/>
    <lineage>
        <taxon>Eukaryota</taxon>
        <taxon>Viridiplantae</taxon>
        <taxon>Streptophyta</taxon>
        <taxon>Embryophyta</taxon>
        <taxon>Tracheophyta</taxon>
        <taxon>Spermatophyta</taxon>
        <taxon>Magnoliopsida</taxon>
        <taxon>eudicotyledons</taxon>
        <taxon>Gunneridae</taxon>
        <taxon>Pentapetalae</taxon>
        <taxon>rosids</taxon>
        <taxon>fabids</taxon>
        <taxon>Fagales</taxon>
        <taxon>Betulaceae</taxon>
        <taxon>Carpinus</taxon>
    </lineage>
</organism>
<name>A0A5N6R5G6_9ROSI</name>
<feature type="domain" description="D-isomer specific 2-hydroxyacid dehydrogenase NAD-binding" evidence="3">
    <location>
        <begin position="42"/>
        <end position="162"/>
    </location>
</feature>
<dbReference type="PANTHER" id="PTHR42938:SF25">
    <property type="entry name" value="D-ISOMER SPECIFIC 2-HYDROXYACID DEHYDROGENASE FAMILY PROTEIN"/>
    <property type="match status" value="1"/>
</dbReference>
<dbReference type="GO" id="GO:0004617">
    <property type="term" value="F:phosphoglycerate dehydrogenase activity"/>
    <property type="evidence" value="ECO:0007669"/>
    <property type="project" value="TreeGrafter"/>
</dbReference>
<evidence type="ECO:0000313" key="5">
    <source>
        <dbReference type="Proteomes" id="UP000327013"/>
    </source>
</evidence>
<feature type="transmembrane region" description="Helical" evidence="2">
    <location>
        <begin position="20"/>
        <end position="44"/>
    </location>
</feature>
<gene>
    <name evidence="4" type="ORF">FH972_012993</name>
</gene>
<dbReference type="InterPro" id="IPR029753">
    <property type="entry name" value="D-isomer_DH_CS"/>
</dbReference>
<keyword evidence="1" id="KW-0560">Oxidoreductase</keyword>
<dbReference type="GO" id="GO:0051287">
    <property type="term" value="F:NAD binding"/>
    <property type="evidence" value="ECO:0007669"/>
    <property type="project" value="InterPro"/>
</dbReference>
<keyword evidence="2" id="KW-0472">Membrane</keyword>
<keyword evidence="5" id="KW-1185">Reference proteome</keyword>
<dbReference type="OrthoDB" id="9991913at2759"/>
<evidence type="ECO:0000256" key="1">
    <source>
        <dbReference type="ARBA" id="ARBA00023002"/>
    </source>
</evidence>
<dbReference type="Pfam" id="PF02826">
    <property type="entry name" value="2-Hacid_dh_C"/>
    <property type="match status" value="1"/>
</dbReference>
<keyword evidence="2" id="KW-1133">Transmembrane helix</keyword>
<protein>
    <recommendedName>
        <fullName evidence="3">D-isomer specific 2-hydroxyacid dehydrogenase NAD-binding domain-containing protein</fullName>
    </recommendedName>
</protein>
<dbReference type="PROSITE" id="PS00671">
    <property type="entry name" value="D_2_HYDROXYACID_DH_3"/>
    <property type="match status" value="1"/>
</dbReference>
<sequence>MEIFSKLYFCNSSSTPVSAIVSTSISSVICLLSSSTLMVLVFILRFGNIGIDLARHLRPFGALRFKMVAHMIWLMKKVVMKIFTTHVFASKADIIVCCLSLNSETAGTVNKSFISSMRKGALLVNIARGGLLDYEAVLYHLESGHFGGLGIDVAWTEPIDPDVQF</sequence>
<dbReference type="PANTHER" id="PTHR42938">
    <property type="entry name" value="FORMATE DEHYDROGENASE 1"/>
    <property type="match status" value="1"/>
</dbReference>
<evidence type="ECO:0000313" key="4">
    <source>
        <dbReference type="EMBL" id="KAE8056202.1"/>
    </source>
</evidence>
<dbReference type="Proteomes" id="UP000327013">
    <property type="component" value="Chromosome 5"/>
</dbReference>
<keyword evidence="2" id="KW-0812">Transmembrane</keyword>
<dbReference type="InterPro" id="IPR036291">
    <property type="entry name" value="NAD(P)-bd_dom_sf"/>
</dbReference>
<dbReference type="InterPro" id="IPR006140">
    <property type="entry name" value="D-isomer_DH_NAD-bd"/>
</dbReference>
<dbReference type="Gene3D" id="3.40.50.720">
    <property type="entry name" value="NAD(P)-binding Rossmann-like Domain"/>
    <property type="match status" value="1"/>
</dbReference>
<accession>A0A5N6R5G6</accession>
<evidence type="ECO:0000256" key="2">
    <source>
        <dbReference type="SAM" id="Phobius"/>
    </source>
</evidence>
<dbReference type="AlphaFoldDB" id="A0A5N6R5G6"/>
<reference evidence="4 5" key="1">
    <citation type="submission" date="2019-06" db="EMBL/GenBank/DDBJ databases">
        <title>A chromosomal-level reference genome of Carpinus fangiana (Coryloideae, Betulaceae).</title>
        <authorList>
            <person name="Yang X."/>
            <person name="Wang Z."/>
            <person name="Zhang L."/>
            <person name="Hao G."/>
            <person name="Liu J."/>
            <person name="Yang Y."/>
        </authorList>
    </citation>
    <scope>NUCLEOTIDE SEQUENCE [LARGE SCALE GENOMIC DNA]</scope>
    <source>
        <strain evidence="4">Cfa_2016G</strain>
        <tissue evidence="4">Leaf</tissue>
    </source>
</reference>
<dbReference type="EMBL" id="CM017325">
    <property type="protein sequence ID" value="KAE8056202.1"/>
    <property type="molecule type" value="Genomic_DNA"/>
</dbReference>
<evidence type="ECO:0000259" key="3">
    <source>
        <dbReference type="Pfam" id="PF02826"/>
    </source>
</evidence>
<dbReference type="SUPFAM" id="SSF51735">
    <property type="entry name" value="NAD(P)-binding Rossmann-fold domains"/>
    <property type="match status" value="1"/>
</dbReference>
<proteinExistence type="predicted"/>